<dbReference type="Proteomes" id="UP000199213">
    <property type="component" value="Unassembled WGS sequence"/>
</dbReference>
<evidence type="ECO:0000259" key="1">
    <source>
        <dbReference type="Pfam" id="PF05368"/>
    </source>
</evidence>
<gene>
    <name evidence="2" type="ORF">SAMN04487820_104344</name>
</gene>
<evidence type="ECO:0000313" key="2">
    <source>
        <dbReference type="EMBL" id="SDK12247.1"/>
    </source>
</evidence>
<dbReference type="Gene3D" id="3.40.50.720">
    <property type="entry name" value="NAD(P)-binding Rossmann-like Domain"/>
    <property type="match status" value="1"/>
</dbReference>
<dbReference type="InterPro" id="IPR036291">
    <property type="entry name" value="NAD(P)-bd_dom_sf"/>
</dbReference>
<reference evidence="3" key="1">
    <citation type="submission" date="2016-10" db="EMBL/GenBank/DDBJ databases">
        <authorList>
            <person name="Varghese N."/>
            <person name="Submissions S."/>
        </authorList>
    </citation>
    <scope>NUCLEOTIDE SEQUENCE [LARGE SCALE GENOMIC DNA]</scope>
    <source>
        <strain evidence="3">DSM 45460</strain>
    </source>
</reference>
<dbReference type="Pfam" id="PF05368">
    <property type="entry name" value="NmrA"/>
    <property type="match status" value="1"/>
</dbReference>
<organism evidence="2 3">
    <name type="scientific">Actinopolyspora mzabensis</name>
    <dbReference type="NCBI Taxonomy" id="995066"/>
    <lineage>
        <taxon>Bacteria</taxon>
        <taxon>Bacillati</taxon>
        <taxon>Actinomycetota</taxon>
        <taxon>Actinomycetes</taxon>
        <taxon>Actinopolysporales</taxon>
        <taxon>Actinopolysporaceae</taxon>
        <taxon>Actinopolyspora</taxon>
    </lineage>
</organism>
<dbReference type="OrthoDB" id="3207931at2"/>
<dbReference type="InterPro" id="IPR008030">
    <property type="entry name" value="NmrA-like"/>
</dbReference>
<dbReference type="AlphaFoldDB" id="A0A1G8ZB45"/>
<protein>
    <submittedName>
        <fullName evidence="2">Uncharacterized conserved protein YbjT, contains NAD(P)-binding and DUF2867 domains</fullName>
    </submittedName>
</protein>
<dbReference type="EMBL" id="FNFM01000004">
    <property type="protein sequence ID" value="SDK12247.1"/>
    <property type="molecule type" value="Genomic_DNA"/>
</dbReference>
<feature type="domain" description="NmrA-like" evidence="1">
    <location>
        <begin position="3"/>
        <end position="253"/>
    </location>
</feature>
<accession>A0A1G8ZB45</accession>
<evidence type="ECO:0000313" key="3">
    <source>
        <dbReference type="Proteomes" id="UP000199213"/>
    </source>
</evidence>
<sequence>MTEKQKVVVIGATGNVGPHAVSQLLEKGVETRALTLPDDPKINRLEEGVEVFHGDLSDPDSLDRCLEGATSVFLMWPFFTLDVETVPDVLKRIKQHTEKVVFVSSIGVQNGIETVDNRCHAFVEREIERLGMEWTFLRTTGFCCNAGTGWAHQIRSEGVVRSPYGNATRSPIHEADLAAVAVRALTEEGHSGQRYVVTGPEALSQIEQLRIISEVSGREARWVDVPHESASTNMIESGWPAAYAEGALEYFAILTKEPERVTSTVEEVLERPARTFRQWSEENSDLFR</sequence>
<dbReference type="Gene3D" id="3.90.25.10">
    <property type="entry name" value="UDP-galactose 4-epimerase, domain 1"/>
    <property type="match status" value="1"/>
</dbReference>
<keyword evidence="3" id="KW-1185">Reference proteome</keyword>
<proteinExistence type="predicted"/>
<name>A0A1G8ZB45_ACTMZ</name>
<dbReference type="PANTHER" id="PTHR43162">
    <property type="match status" value="1"/>
</dbReference>
<dbReference type="SUPFAM" id="SSF51735">
    <property type="entry name" value="NAD(P)-binding Rossmann-fold domains"/>
    <property type="match status" value="1"/>
</dbReference>
<dbReference type="PANTHER" id="PTHR43162:SF1">
    <property type="entry name" value="PRESTALK A DIFFERENTIATION PROTEIN A"/>
    <property type="match status" value="1"/>
</dbReference>
<dbReference type="InterPro" id="IPR051604">
    <property type="entry name" value="Ergot_Alk_Oxidoreductase"/>
</dbReference>